<gene>
    <name evidence="1" type="ORF">UCMB321_0708</name>
</gene>
<dbReference type="Proteomes" id="UP000031535">
    <property type="component" value="Unassembled WGS sequence"/>
</dbReference>
<name>A0A0C2EHS5_9PSED</name>
<keyword evidence="2" id="KW-1185">Reference proteome</keyword>
<reference evidence="1 2" key="1">
    <citation type="submission" date="2015-01" db="EMBL/GenBank/DDBJ databases">
        <title>Complete genome of Pseudomonas batumici UCM B-321 producer of the batumin antibiotic with strong antistaphilococcal and potential anticancer activity.</title>
        <authorList>
            <person name="Klochko V.V."/>
            <person name="Zelena L.B."/>
            <person name="Elena K.A."/>
            <person name="Reva O.N."/>
        </authorList>
    </citation>
    <scope>NUCLEOTIDE SEQUENCE [LARGE SCALE GENOMIC DNA]</scope>
    <source>
        <strain evidence="1 2">UCM B-321</strain>
    </source>
</reference>
<dbReference type="PATRIC" id="fig|226910.6.peg.704"/>
<protein>
    <submittedName>
        <fullName evidence="1">Uncharacterized protein</fullName>
    </submittedName>
</protein>
<dbReference type="EMBL" id="JXDG01000006">
    <property type="protein sequence ID" value="KIH85594.1"/>
    <property type="molecule type" value="Genomic_DNA"/>
</dbReference>
<comment type="caution">
    <text evidence="1">The sequence shown here is derived from an EMBL/GenBank/DDBJ whole genome shotgun (WGS) entry which is preliminary data.</text>
</comment>
<proteinExistence type="predicted"/>
<evidence type="ECO:0000313" key="1">
    <source>
        <dbReference type="EMBL" id="KIH85594.1"/>
    </source>
</evidence>
<sequence>MLEAGAPAMMVWSPIRWSDAQFDTAQTDPAMRERVMRTFTPGMAPMSGLVRDIHESIGDYMDLDGYGWSQDPVSQTPDWLKALEDMSVCEFQTYAVVDDTWGVLQDLARLIQTQMSAFEKRRKQRRDDWAMAGVIRSLSESNYQIRRILPDATQYDLLQKTWNEHDSETRAYELDLRELSKLWGAWFNTLNLESPATLATACGHFDITQPAALEELGEQFALACVGPSSTSFGVKTLGRALDPDQVTKKPWLIWAVMGIAQRTGISEIKRLVDLGDALVDNAQALLKLGNKLAQALSMINAFNKSADNLAQHSQIKASDRLLAALSPVFAAQMRNAEDLPNSIARLYMGSALSRSQQRIDMVAATPTQISQWFSDLMGTRPQAPPETLPPKPVAGAIKEALPFLHLVSVPQVNSATKPLPSIEHLLRPEAELKNLLKMSKEALQDSPVKTLVLVVAGVNFFWGANDLKSTPSIKTAINGFGGLLGVLAAGTALVQSGAESEWKKIAKASGADSIDSRRALSSTLKIASALAFTNAIISALDIIIFGKGALEAYSAGDFDAVAANSILTIVSGANAATYFKISRVVRAARDATIIGDSLAASKLMSRVPILNLLTIGLTLVIIGGVVTLAFVQDRPLEKWLKNTRFGIRPAAWADDYESSMMEFYKVVFPIHFAIHRFNEIHPYNGAVSSTYLLLHLTGQQEFRDDTIRFEGIEIWGRGYTHKEAPQKILLTGKDFQPHIGSRVPSTRGVKTYRRIYYTNSAGWSLDKIQGKLFYSPLEGLTLPPIEIEELAWT</sequence>
<dbReference type="AlphaFoldDB" id="A0A0C2EHS5"/>
<evidence type="ECO:0000313" key="2">
    <source>
        <dbReference type="Proteomes" id="UP000031535"/>
    </source>
</evidence>
<organism evidence="1 2">
    <name type="scientific">Pseudomonas batumici</name>
    <dbReference type="NCBI Taxonomy" id="226910"/>
    <lineage>
        <taxon>Bacteria</taxon>
        <taxon>Pseudomonadati</taxon>
        <taxon>Pseudomonadota</taxon>
        <taxon>Gammaproteobacteria</taxon>
        <taxon>Pseudomonadales</taxon>
        <taxon>Pseudomonadaceae</taxon>
        <taxon>Pseudomonas</taxon>
    </lineage>
</organism>
<accession>A0A0C2EHS5</accession>